<dbReference type="EMBL" id="APNK01000001">
    <property type="protein sequence ID" value="KEZ79187.1"/>
    <property type="molecule type" value="Genomic_DNA"/>
</dbReference>
<protein>
    <submittedName>
        <fullName evidence="7">TetR family transcriptional regulator</fullName>
    </submittedName>
</protein>
<dbReference type="SUPFAM" id="SSF48498">
    <property type="entry name" value="Tetracyclin repressor-like, C-terminal domain"/>
    <property type="match status" value="1"/>
</dbReference>
<dbReference type="Proteomes" id="UP000028302">
    <property type="component" value="Unassembled WGS sequence"/>
</dbReference>
<gene>
    <name evidence="7" type="ORF">C41B8_00520</name>
</gene>
<dbReference type="RefSeq" id="WP_037332714.1">
    <property type="nucleotide sequence ID" value="NZ_APNK01000001.1"/>
</dbReference>
<evidence type="ECO:0000313" key="7">
    <source>
        <dbReference type="EMBL" id="KEZ79187.1"/>
    </source>
</evidence>
<dbReference type="STRING" id="1304275.C41B8_00520"/>
<dbReference type="AlphaFoldDB" id="A0A084IR53"/>
<dbReference type="Gene3D" id="1.10.357.10">
    <property type="entry name" value="Tetracycline Repressor, domain 2"/>
    <property type="match status" value="1"/>
</dbReference>
<dbReference type="PROSITE" id="PS50977">
    <property type="entry name" value="HTH_TETR_2"/>
    <property type="match status" value="1"/>
</dbReference>
<feature type="DNA-binding region" description="H-T-H motif" evidence="4">
    <location>
        <begin position="48"/>
        <end position="67"/>
    </location>
</feature>
<evidence type="ECO:0000259" key="6">
    <source>
        <dbReference type="PROSITE" id="PS50977"/>
    </source>
</evidence>
<keyword evidence="1" id="KW-0805">Transcription regulation</keyword>
<keyword evidence="3" id="KW-0804">Transcription</keyword>
<proteinExistence type="predicted"/>
<dbReference type="InterPro" id="IPR050109">
    <property type="entry name" value="HTH-type_TetR-like_transc_reg"/>
</dbReference>
<dbReference type="InterPro" id="IPR001647">
    <property type="entry name" value="HTH_TetR"/>
</dbReference>
<dbReference type="PANTHER" id="PTHR30055:SF234">
    <property type="entry name" value="HTH-TYPE TRANSCRIPTIONAL REGULATOR BETI"/>
    <property type="match status" value="1"/>
</dbReference>
<evidence type="ECO:0000256" key="5">
    <source>
        <dbReference type="SAM" id="MobiDB-lite"/>
    </source>
</evidence>
<dbReference type="PANTHER" id="PTHR30055">
    <property type="entry name" value="HTH-TYPE TRANSCRIPTIONAL REGULATOR RUTR"/>
    <property type="match status" value="1"/>
</dbReference>
<dbReference type="SUPFAM" id="SSF46689">
    <property type="entry name" value="Homeodomain-like"/>
    <property type="match status" value="1"/>
</dbReference>
<dbReference type="PATRIC" id="fig|1304275.5.peg.101"/>
<name>A0A084IR53_SALHC</name>
<dbReference type="InterPro" id="IPR036271">
    <property type="entry name" value="Tet_transcr_reg_TetR-rel_C_sf"/>
</dbReference>
<organism evidence="7 8">
    <name type="scientific">Salinisphaera hydrothermalis (strain C41B8)</name>
    <dbReference type="NCBI Taxonomy" id="1304275"/>
    <lineage>
        <taxon>Bacteria</taxon>
        <taxon>Pseudomonadati</taxon>
        <taxon>Pseudomonadota</taxon>
        <taxon>Gammaproteobacteria</taxon>
        <taxon>Salinisphaerales</taxon>
        <taxon>Salinisphaeraceae</taxon>
        <taxon>Salinisphaera</taxon>
    </lineage>
</organism>
<evidence type="ECO:0000256" key="3">
    <source>
        <dbReference type="ARBA" id="ARBA00023163"/>
    </source>
</evidence>
<dbReference type="InterPro" id="IPR009057">
    <property type="entry name" value="Homeodomain-like_sf"/>
</dbReference>
<dbReference type="GO" id="GO:0003700">
    <property type="term" value="F:DNA-binding transcription factor activity"/>
    <property type="evidence" value="ECO:0007669"/>
    <property type="project" value="TreeGrafter"/>
</dbReference>
<feature type="region of interest" description="Disordered" evidence="5">
    <location>
        <begin position="1"/>
        <end position="21"/>
    </location>
</feature>
<feature type="domain" description="HTH tetR-type" evidence="6">
    <location>
        <begin position="25"/>
        <end position="85"/>
    </location>
</feature>
<accession>A0A084IR53</accession>
<comment type="caution">
    <text evidence="7">The sequence shown here is derived from an EMBL/GenBank/DDBJ whole genome shotgun (WGS) entry which is preliminary data.</text>
</comment>
<dbReference type="Pfam" id="PF00440">
    <property type="entry name" value="TetR_N"/>
    <property type="match status" value="1"/>
</dbReference>
<keyword evidence="2 4" id="KW-0238">DNA-binding</keyword>
<evidence type="ECO:0000313" key="8">
    <source>
        <dbReference type="Proteomes" id="UP000028302"/>
    </source>
</evidence>
<keyword evidence="8" id="KW-1185">Reference proteome</keyword>
<sequence length="216" mass="23582">MSTPEVAKPNRGRSYAGRSSAERREARRAALIDAGISVFGRDGFRSATVKSICREAGLTERYFYESFANSEALFAAVYKSLIAAIEAEMLAAIEAEPADAEATARAGLRVYFGRMADPLIARIVLIEIFGISADIDRTYRAVTLNFARLTEELTARLFDVEAITAGADSRLLSMGLVGSTIHIAMYWHLNGYRESLDTVVESALRLYLAMAGNSAH</sequence>
<evidence type="ECO:0000256" key="2">
    <source>
        <dbReference type="ARBA" id="ARBA00023125"/>
    </source>
</evidence>
<evidence type="ECO:0000256" key="4">
    <source>
        <dbReference type="PROSITE-ProRule" id="PRU00335"/>
    </source>
</evidence>
<reference evidence="7 8" key="1">
    <citation type="submission" date="2013-03" db="EMBL/GenBank/DDBJ databases">
        <title>Salinisphaera hydrothermalis C41B8 Genome Sequencing.</title>
        <authorList>
            <person name="Li C."/>
            <person name="Lai Q."/>
            <person name="Shao Z."/>
        </authorList>
    </citation>
    <scope>NUCLEOTIDE SEQUENCE [LARGE SCALE GENOMIC DNA]</scope>
    <source>
        <strain evidence="7 8">C41B8</strain>
    </source>
</reference>
<evidence type="ECO:0000256" key="1">
    <source>
        <dbReference type="ARBA" id="ARBA00023015"/>
    </source>
</evidence>
<dbReference type="eggNOG" id="COG1309">
    <property type="taxonomic scope" value="Bacteria"/>
</dbReference>
<dbReference type="GO" id="GO:0000976">
    <property type="term" value="F:transcription cis-regulatory region binding"/>
    <property type="evidence" value="ECO:0007669"/>
    <property type="project" value="TreeGrafter"/>
</dbReference>
<dbReference type="OrthoDB" id="9790413at2"/>